<protein>
    <recommendedName>
        <fullName evidence="4">PHD-type domain-containing protein</fullName>
    </recommendedName>
</protein>
<evidence type="ECO:0000313" key="6">
    <source>
        <dbReference type="Proteomes" id="UP001162164"/>
    </source>
</evidence>
<evidence type="ECO:0000259" key="4">
    <source>
        <dbReference type="Pfam" id="PF00628"/>
    </source>
</evidence>
<keyword evidence="1" id="KW-0479">Metal-binding</keyword>
<gene>
    <name evidence="5" type="ORF">NQ317_019847</name>
</gene>
<organism evidence="5 6">
    <name type="scientific">Molorchus minor</name>
    <dbReference type="NCBI Taxonomy" id="1323400"/>
    <lineage>
        <taxon>Eukaryota</taxon>
        <taxon>Metazoa</taxon>
        <taxon>Ecdysozoa</taxon>
        <taxon>Arthropoda</taxon>
        <taxon>Hexapoda</taxon>
        <taxon>Insecta</taxon>
        <taxon>Pterygota</taxon>
        <taxon>Neoptera</taxon>
        <taxon>Endopterygota</taxon>
        <taxon>Coleoptera</taxon>
        <taxon>Polyphaga</taxon>
        <taxon>Cucujiformia</taxon>
        <taxon>Chrysomeloidea</taxon>
        <taxon>Cerambycidae</taxon>
        <taxon>Lamiinae</taxon>
        <taxon>Monochamini</taxon>
        <taxon>Molorchus</taxon>
    </lineage>
</organism>
<keyword evidence="2" id="KW-0863">Zinc-finger</keyword>
<keyword evidence="3" id="KW-0862">Zinc</keyword>
<dbReference type="Proteomes" id="UP001162164">
    <property type="component" value="Unassembled WGS sequence"/>
</dbReference>
<dbReference type="EMBL" id="JAPWTJ010000081">
    <property type="protein sequence ID" value="KAJ8983290.1"/>
    <property type="molecule type" value="Genomic_DNA"/>
</dbReference>
<evidence type="ECO:0000256" key="2">
    <source>
        <dbReference type="ARBA" id="ARBA00022771"/>
    </source>
</evidence>
<keyword evidence="6" id="KW-1185">Reference proteome</keyword>
<proteinExistence type="predicted"/>
<dbReference type="InterPro" id="IPR013083">
    <property type="entry name" value="Znf_RING/FYVE/PHD"/>
</dbReference>
<evidence type="ECO:0000313" key="5">
    <source>
        <dbReference type="EMBL" id="KAJ8983290.1"/>
    </source>
</evidence>
<evidence type="ECO:0000256" key="3">
    <source>
        <dbReference type="ARBA" id="ARBA00022833"/>
    </source>
</evidence>
<dbReference type="Pfam" id="PF00628">
    <property type="entry name" value="PHD"/>
    <property type="match status" value="1"/>
</dbReference>
<evidence type="ECO:0000256" key="1">
    <source>
        <dbReference type="ARBA" id="ARBA00022723"/>
    </source>
</evidence>
<name>A0ABQ9JY60_9CUCU</name>
<reference evidence="5" key="1">
    <citation type="journal article" date="2023" name="Insect Mol. Biol.">
        <title>Genome sequencing provides insights into the evolution of gene families encoding plant cell wall-degrading enzymes in longhorned beetles.</title>
        <authorList>
            <person name="Shin N.R."/>
            <person name="Okamura Y."/>
            <person name="Kirsch R."/>
            <person name="Pauchet Y."/>
        </authorList>
    </citation>
    <scope>NUCLEOTIDE SEQUENCE</scope>
    <source>
        <strain evidence="5">MMC_N1</strain>
    </source>
</reference>
<accession>A0ABQ9JY60</accession>
<feature type="domain" description="PHD-type" evidence="4">
    <location>
        <begin position="27"/>
        <end position="58"/>
    </location>
</feature>
<sequence>MSGMLKIGDRFSSFADANKDMQKNPIALCCSGCLLWRHIRCAGLSRRPKSKLWFCRECNL</sequence>
<comment type="caution">
    <text evidence="5">The sequence shown here is derived from an EMBL/GenBank/DDBJ whole genome shotgun (WGS) entry which is preliminary data.</text>
</comment>
<dbReference type="Gene3D" id="3.30.40.10">
    <property type="entry name" value="Zinc/RING finger domain, C3HC4 (zinc finger)"/>
    <property type="match status" value="1"/>
</dbReference>
<dbReference type="InterPro" id="IPR019787">
    <property type="entry name" value="Znf_PHD-finger"/>
</dbReference>
<dbReference type="SUPFAM" id="SSF57903">
    <property type="entry name" value="FYVE/PHD zinc finger"/>
    <property type="match status" value="1"/>
</dbReference>
<dbReference type="InterPro" id="IPR011011">
    <property type="entry name" value="Znf_FYVE_PHD"/>
</dbReference>